<dbReference type="OrthoDB" id="8050531at2"/>
<sequence>MRARLVATFRTSLVLAAFFSAAGGLALAALSGVAALVAVTPRALVRALARPPLALILAALAIAWTCLSFAWSPYDRPDQALKLALLTPLFIALPFFAGQLDETDRARVRPFVIFAAASSLLFLTIEALLQAPVTLSYKLDVEGYAPDHGAILDLSHRMLSRGAVPALMLAGPAALLLWRSGHRAARTGALVLLLLSVFVAAGFSVEANIVALAGGLALAALAWRFPQRTLPGLLVATSLVLVLAPFLFRIALSVLPESLIASLPISWAWRIEIWDHAMTRIAERPLTGHGLDAARAIEETVMLRGMEIDLLPLHAHNAGLTIWLQTGFVGALLWAFTLWSAAVWIARRTVERDLAMMVVYVAGVWLISVMLGVGVWQEWHHGALSLAIAGALIGSRAKLAGDLRRSR</sequence>
<feature type="transmembrane region" description="Helical" evidence="5">
    <location>
        <begin position="110"/>
        <end position="129"/>
    </location>
</feature>
<feature type="transmembrane region" description="Helical" evidence="5">
    <location>
        <begin position="322"/>
        <end position="345"/>
    </location>
</feature>
<feature type="domain" description="O-antigen ligase-related" evidence="6">
    <location>
        <begin position="191"/>
        <end position="335"/>
    </location>
</feature>
<dbReference type="InterPro" id="IPR051533">
    <property type="entry name" value="WaaL-like"/>
</dbReference>
<feature type="transmembrane region" description="Helical" evidence="5">
    <location>
        <begin position="158"/>
        <end position="178"/>
    </location>
</feature>
<proteinExistence type="predicted"/>
<accession>A0A4S2H3W1</accession>
<evidence type="ECO:0000256" key="4">
    <source>
        <dbReference type="ARBA" id="ARBA00023136"/>
    </source>
</evidence>
<organism evidence="7 8">
    <name type="scientific">Marinicauda algicola</name>
    <dbReference type="NCBI Taxonomy" id="2029849"/>
    <lineage>
        <taxon>Bacteria</taxon>
        <taxon>Pseudomonadati</taxon>
        <taxon>Pseudomonadota</taxon>
        <taxon>Alphaproteobacteria</taxon>
        <taxon>Maricaulales</taxon>
        <taxon>Maricaulaceae</taxon>
        <taxon>Marinicauda</taxon>
    </lineage>
</organism>
<feature type="transmembrane region" description="Helical" evidence="5">
    <location>
        <begin position="185"/>
        <end position="203"/>
    </location>
</feature>
<name>A0A4S2H3W1_9PROT</name>
<keyword evidence="8" id="KW-1185">Reference proteome</keyword>
<comment type="subcellular location">
    <subcellularLocation>
        <location evidence="1">Membrane</location>
        <topology evidence="1">Multi-pass membrane protein</topology>
    </subcellularLocation>
</comment>
<dbReference type="InterPro" id="IPR007016">
    <property type="entry name" value="O-antigen_ligase-rel_domated"/>
</dbReference>
<dbReference type="Proteomes" id="UP000308054">
    <property type="component" value="Unassembled WGS sequence"/>
</dbReference>
<dbReference type="RefSeq" id="WP_135994772.1">
    <property type="nucleotide sequence ID" value="NZ_CP071057.1"/>
</dbReference>
<evidence type="ECO:0000256" key="2">
    <source>
        <dbReference type="ARBA" id="ARBA00022692"/>
    </source>
</evidence>
<keyword evidence="3 5" id="KW-1133">Transmembrane helix</keyword>
<dbReference type="EMBL" id="SRXW01000001">
    <property type="protein sequence ID" value="TGY90274.1"/>
    <property type="molecule type" value="Genomic_DNA"/>
</dbReference>
<feature type="transmembrane region" description="Helical" evidence="5">
    <location>
        <begin position="52"/>
        <end position="74"/>
    </location>
</feature>
<evidence type="ECO:0000256" key="1">
    <source>
        <dbReference type="ARBA" id="ARBA00004141"/>
    </source>
</evidence>
<feature type="transmembrane region" description="Helical" evidence="5">
    <location>
        <begin position="357"/>
        <end position="376"/>
    </location>
</feature>
<dbReference type="GO" id="GO:0016874">
    <property type="term" value="F:ligase activity"/>
    <property type="evidence" value="ECO:0007669"/>
    <property type="project" value="UniProtKB-KW"/>
</dbReference>
<dbReference type="Pfam" id="PF04932">
    <property type="entry name" value="Wzy_C"/>
    <property type="match status" value="1"/>
</dbReference>
<dbReference type="AlphaFoldDB" id="A0A4S2H3W1"/>
<keyword evidence="2 5" id="KW-0812">Transmembrane</keyword>
<reference evidence="7 8" key="1">
    <citation type="journal article" date="2017" name="Int. J. Syst. Evol. Microbiol.">
        <title>Marinicauda algicola sp. nov., isolated from a marine red alga Rhodosorus marinus.</title>
        <authorList>
            <person name="Jeong S.E."/>
            <person name="Jeon S.H."/>
            <person name="Chun B.H."/>
            <person name="Kim D.W."/>
            <person name="Jeon C.O."/>
        </authorList>
    </citation>
    <scope>NUCLEOTIDE SEQUENCE [LARGE SCALE GENOMIC DNA]</scope>
    <source>
        <strain evidence="7 8">JCM 31718</strain>
    </source>
</reference>
<feature type="transmembrane region" description="Helical" evidence="5">
    <location>
        <begin position="233"/>
        <end position="252"/>
    </location>
</feature>
<keyword evidence="4 5" id="KW-0472">Membrane</keyword>
<evidence type="ECO:0000313" key="8">
    <source>
        <dbReference type="Proteomes" id="UP000308054"/>
    </source>
</evidence>
<dbReference type="PANTHER" id="PTHR37422">
    <property type="entry name" value="TEICHURONIC ACID BIOSYNTHESIS PROTEIN TUAE"/>
    <property type="match status" value="1"/>
</dbReference>
<evidence type="ECO:0000313" key="7">
    <source>
        <dbReference type="EMBL" id="TGY90274.1"/>
    </source>
</evidence>
<evidence type="ECO:0000256" key="3">
    <source>
        <dbReference type="ARBA" id="ARBA00022989"/>
    </source>
</evidence>
<feature type="transmembrane region" description="Helical" evidence="5">
    <location>
        <begin position="80"/>
        <end position="98"/>
    </location>
</feature>
<dbReference type="GO" id="GO:0016020">
    <property type="term" value="C:membrane"/>
    <property type="evidence" value="ECO:0007669"/>
    <property type="project" value="UniProtKB-SubCell"/>
</dbReference>
<gene>
    <name evidence="7" type="ORF">E5163_03890</name>
</gene>
<comment type="caution">
    <text evidence="7">The sequence shown here is derived from an EMBL/GenBank/DDBJ whole genome shotgun (WGS) entry which is preliminary data.</text>
</comment>
<evidence type="ECO:0000256" key="5">
    <source>
        <dbReference type="SAM" id="Phobius"/>
    </source>
</evidence>
<keyword evidence="7" id="KW-0436">Ligase</keyword>
<feature type="transmembrane region" description="Helical" evidence="5">
    <location>
        <begin position="209"/>
        <end position="226"/>
    </location>
</feature>
<dbReference type="PANTHER" id="PTHR37422:SF13">
    <property type="entry name" value="LIPOPOLYSACCHARIDE BIOSYNTHESIS PROTEIN PA4999-RELATED"/>
    <property type="match status" value="1"/>
</dbReference>
<evidence type="ECO:0000259" key="6">
    <source>
        <dbReference type="Pfam" id="PF04932"/>
    </source>
</evidence>
<feature type="transmembrane region" description="Helical" evidence="5">
    <location>
        <begin position="12"/>
        <end position="40"/>
    </location>
</feature>
<protein>
    <submittedName>
        <fullName evidence="7">O-antigen ligase domain-containing protein</fullName>
    </submittedName>
</protein>